<proteinExistence type="predicted"/>
<accession>A0A067NH11</accession>
<feature type="region of interest" description="Disordered" evidence="1">
    <location>
        <begin position="26"/>
        <end position="150"/>
    </location>
</feature>
<sequence>MAVDFAENTPSRIRVSVYPRTQLAVPARARRQQTRNMPSAVVKAANGGAVNNTSPSSQENTSEPNKKQTPNIQTSLTRSKRSDRASPCLEGLGHGELADSEDHAKRDQSIRRPPPSASRGKTTVVPQHVDYDHVKRKARAGRGGKGEWVS</sequence>
<evidence type="ECO:0000313" key="3">
    <source>
        <dbReference type="Proteomes" id="UP000027073"/>
    </source>
</evidence>
<evidence type="ECO:0000313" key="2">
    <source>
        <dbReference type="EMBL" id="KDQ27159.1"/>
    </source>
</evidence>
<dbReference type="Proteomes" id="UP000027073">
    <property type="component" value="Unassembled WGS sequence"/>
</dbReference>
<dbReference type="AlphaFoldDB" id="A0A067NH11"/>
<feature type="compositionally biased region" description="Basic and acidic residues" evidence="1">
    <location>
        <begin position="96"/>
        <end position="110"/>
    </location>
</feature>
<evidence type="ECO:0000256" key="1">
    <source>
        <dbReference type="SAM" id="MobiDB-lite"/>
    </source>
</evidence>
<dbReference type="EMBL" id="KL198009">
    <property type="protein sequence ID" value="KDQ27159.1"/>
    <property type="molecule type" value="Genomic_DNA"/>
</dbReference>
<dbReference type="HOGENOM" id="CLU_1741345_0_0_1"/>
<feature type="compositionally biased region" description="Polar residues" evidence="1">
    <location>
        <begin position="53"/>
        <end position="77"/>
    </location>
</feature>
<reference evidence="3" key="1">
    <citation type="journal article" date="2014" name="Proc. Natl. Acad. Sci. U.S.A.">
        <title>Extensive sampling of basidiomycete genomes demonstrates inadequacy of the white-rot/brown-rot paradigm for wood decay fungi.</title>
        <authorList>
            <person name="Riley R."/>
            <person name="Salamov A.A."/>
            <person name="Brown D.W."/>
            <person name="Nagy L.G."/>
            <person name="Floudas D."/>
            <person name="Held B.W."/>
            <person name="Levasseur A."/>
            <person name="Lombard V."/>
            <person name="Morin E."/>
            <person name="Otillar R."/>
            <person name="Lindquist E.A."/>
            <person name="Sun H."/>
            <person name="LaButti K.M."/>
            <person name="Schmutz J."/>
            <person name="Jabbour D."/>
            <person name="Luo H."/>
            <person name="Baker S.E."/>
            <person name="Pisabarro A.G."/>
            <person name="Walton J.D."/>
            <person name="Blanchette R.A."/>
            <person name="Henrissat B."/>
            <person name="Martin F."/>
            <person name="Cullen D."/>
            <person name="Hibbett D.S."/>
            <person name="Grigoriev I.V."/>
        </authorList>
    </citation>
    <scope>NUCLEOTIDE SEQUENCE [LARGE SCALE GENOMIC DNA]</scope>
    <source>
        <strain evidence="3">PC15</strain>
    </source>
</reference>
<feature type="compositionally biased region" description="Low complexity" evidence="1">
    <location>
        <begin position="40"/>
        <end position="52"/>
    </location>
</feature>
<name>A0A067NH11_PLEO1</name>
<dbReference type="VEuPathDB" id="FungiDB:PLEOSDRAFT_1089980"/>
<protein>
    <submittedName>
        <fullName evidence="2">Uncharacterized protein</fullName>
    </submittedName>
</protein>
<gene>
    <name evidence="2" type="ORF">PLEOSDRAFT_1089980</name>
</gene>
<organism evidence="2 3">
    <name type="scientific">Pleurotus ostreatus (strain PC15)</name>
    <name type="common">Oyster mushroom</name>
    <dbReference type="NCBI Taxonomy" id="1137138"/>
    <lineage>
        <taxon>Eukaryota</taxon>
        <taxon>Fungi</taxon>
        <taxon>Dikarya</taxon>
        <taxon>Basidiomycota</taxon>
        <taxon>Agaricomycotina</taxon>
        <taxon>Agaricomycetes</taxon>
        <taxon>Agaricomycetidae</taxon>
        <taxon>Agaricales</taxon>
        <taxon>Pleurotineae</taxon>
        <taxon>Pleurotaceae</taxon>
        <taxon>Pleurotus</taxon>
    </lineage>
</organism>
<dbReference type="InParanoid" id="A0A067NH11"/>